<evidence type="ECO:0000313" key="2">
    <source>
        <dbReference type="EMBL" id="KCZ96028.1"/>
    </source>
</evidence>
<dbReference type="RefSeq" id="WP_011646063.1">
    <property type="nucleotide sequence ID" value="NZ_ARYI01000001.1"/>
</dbReference>
<accession>A0A059FZ66</accession>
<comment type="caution">
    <text evidence="2">The sequence shown here is derived from an EMBL/GenBank/DDBJ whole genome shotgun (WGS) entry which is preliminary data.</text>
</comment>
<dbReference type="PATRIC" id="fig|1280951.3.peg.15"/>
<reference evidence="2 3" key="1">
    <citation type="submission" date="2013-04" db="EMBL/GenBank/DDBJ databases">
        <title>Hyphomonas hirschiana VP5 Genome Sequencing.</title>
        <authorList>
            <person name="Lai Q."/>
            <person name="Shao Z."/>
        </authorList>
    </citation>
    <scope>NUCLEOTIDE SEQUENCE [LARGE SCALE GENOMIC DNA]</scope>
    <source>
        <strain evidence="2 3">VP5</strain>
    </source>
</reference>
<proteinExistence type="predicted"/>
<keyword evidence="1" id="KW-0812">Transmembrane</keyword>
<name>A0A059FZ66_9PROT</name>
<evidence type="ECO:0000313" key="3">
    <source>
        <dbReference type="Proteomes" id="UP000025061"/>
    </source>
</evidence>
<dbReference type="AlphaFoldDB" id="A0A059FZ66"/>
<keyword evidence="3" id="KW-1185">Reference proteome</keyword>
<keyword evidence="1" id="KW-1133">Transmembrane helix</keyword>
<protein>
    <recommendedName>
        <fullName evidence="4">Cytochrome C oxidase assembly protein</fullName>
    </recommendedName>
</protein>
<dbReference type="EMBL" id="ARYI01000001">
    <property type="protein sequence ID" value="KCZ96028.1"/>
    <property type="molecule type" value="Genomic_DNA"/>
</dbReference>
<organism evidence="2 3">
    <name type="scientific">Hyphomonas hirschiana VP5</name>
    <dbReference type="NCBI Taxonomy" id="1280951"/>
    <lineage>
        <taxon>Bacteria</taxon>
        <taxon>Pseudomonadati</taxon>
        <taxon>Pseudomonadota</taxon>
        <taxon>Alphaproteobacteria</taxon>
        <taxon>Hyphomonadales</taxon>
        <taxon>Hyphomonadaceae</taxon>
        <taxon>Hyphomonas</taxon>
    </lineage>
</organism>
<gene>
    <name evidence="2" type="ORF">HHI_00075</name>
</gene>
<evidence type="ECO:0008006" key="4">
    <source>
        <dbReference type="Google" id="ProtNLM"/>
    </source>
</evidence>
<evidence type="ECO:0000256" key="1">
    <source>
        <dbReference type="SAM" id="Phobius"/>
    </source>
</evidence>
<dbReference type="Proteomes" id="UP000025061">
    <property type="component" value="Unassembled WGS sequence"/>
</dbReference>
<feature type="transmembrane region" description="Helical" evidence="1">
    <location>
        <begin position="26"/>
        <end position="48"/>
    </location>
</feature>
<sequence length="57" mass="6284">MEDPTLKPDVRRFTPEELAARKKRNVWLGLALGGFVVLVMITTVIRLATGTGISGRM</sequence>
<keyword evidence="1" id="KW-0472">Membrane</keyword>